<proteinExistence type="predicted"/>
<keyword evidence="2" id="KW-1185">Reference proteome</keyword>
<dbReference type="EMBL" id="FO203503">
    <property type="protein sequence ID" value="CCK82336.1"/>
    <property type="molecule type" value="Genomic_DNA"/>
</dbReference>
<dbReference type="STRING" id="651182.TOL2_C41800"/>
<dbReference type="AlphaFoldDB" id="K0NL82"/>
<gene>
    <name evidence="1" type="ordered locus">TOL2_C41800</name>
</gene>
<dbReference type="Proteomes" id="UP000007347">
    <property type="component" value="Chromosome"/>
</dbReference>
<dbReference type="RefSeq" id="WP_014959516.1">
    <property type="nucleotide sequence ID" value="NC_018645.1"/>
</dbReference>
<dbReference type="OrthoDB" id="9801945at2"/>
<accession>K0NL82</accession>
<evidence type="ECO:0000313" key="1">
    <source>
        <dbReference type="EMBL" id="CCK82336.1"/>
    </source>
</evidence>
<dbReference type="KEGG" id="dto:TOL2_C41800"/>
<dbReference type="SUPFAM" id="SSF54285">
    <property type="entry name" value="MoaD/ThiS"/>
    <property type="match status" value="1"/>
</dbReference>
<reference evidence="1 2" key="1">
    <citation type="journal article" date="2013" name="Environ. Microbiol.">
        <title>Complete genome, catabolic sub-proteomes and key-metabolites of Desulfobacula toluolica Tol2, a marine, aromatic compound-degrading, sulfate-reducing bacterium.</title>
        <authorList>
            <person name="Wohlbrand L."/>
            <person name="Jacob J.H."/>
            <person name="Kube M."/>
            <person name="Mussmann M."/>
            <person name="Jarling R."/>
            <person name="Beck A."/>
            <person name="Amann R."/>
            <person name="Wilkes H."/>
            <person name="Reinhardt R."/>
            <person name="Rabus R."/>
        </authorList>
    </citation>
    <scope>NUCLEOTIDE SEQUENCE [LARGE SCALE GENOMIC DNA]</scope>
    <source>
        <strain evidence="2">DSM 7467 / Tol2</strain>
    </source>
</reference>
<dbReference type="InterPro" id="IPR003749">
    <property type="entry name" value="ThiS/MoaD-like"/>
</dbReference>
<name>K0NL82_DESTT</name>
<dbReference type="InterPro" id="IPR012675">
    <property type="entry name" value="Beta-grasp_dom_sf"/>
</dbReference>
<dbReference type="Gene3D" id="3.10.20.30">
    <property type="match status" value="1"/>
</dbReference>
<dbReference type="Pfam" id="PF02597">
    <property type="entry name" value="ThiS"/>
    <property type="match status" value="1"/>
</dbReference>
<sequence length="74" mass="8378">MEITVNTPITHLRPDLRNATVEVAEGKTLREFMKDVSLSDYSIEYVLINKKKAEMTQQLQSGDDLFFIPMMAGG</sequence>
<dbReference type="HOGENOM" id="CLU_2681775_0_0_7"/>
<protein>
    <submittedName>
        <fullName evidence="1">Uncharacterized protein</fullName>
    </submittedName>
</protein>
<evidence type="ECO:0000313" key="2">
    <source>
        <dbReference type="Proteomes" id="UP000007347"/>
    </source>
</evidence>
<dbReference type="InterPro" id="IPR016155">
    <property type="entry name" value="Mopterin_synth/thiamin_S_b"/>
</dbReference>
<organism evidence="1 2">
    <name type="scientific">Desulfobacula toluolica (strain DSM 7467 / Tol2)</name>
    <dbReference type="NCBI Taxonomy" id="651182"/>
    <lineage>
        <taxon>Bacteria</taxon>
        <taxon>Pseudomonadati</taxon>
        <taxon>Thermodesulfobacteriota</taxon>
        <taxon>Desulfobacteria</taxon>
        <taxon>Desulfobacterales</taxon>
        <taxon>Desulfobacteraceae</taxon>
        <taxon>Desulfobacula</taxon>
    </lineage>
</organism>